<dbReference type="EMBL" id="JAGQFT010000297">
    <property type="protein sequence ID" value="MBR0564323.1"/>
    <property type="molecule type" value="Genomic_DNA"/>
</dbReference>
<evidence type="ECO:0000313" key="3">
    <source>
        <dbReference type="EMBL" id="MBR0564323.1"/>
    </source>
</evidence>
<organism evidence="3">
    <name type="scientific">Coralloluteibacterium stylophorae</name>
    <dbReference type="NCBI Taxonomy" id="1776034"/>
    <lineage>
        <taxon>Bacteria</taxon>
        <taxon>Pseudomonadati</taxon>
        <taxon>Pseudomonadota</taxon>
        <taxon>Gammaproteobacteria</taxon>
        <taxon>Lysobacterales</taxon>
        <taxon>Lysobacteraceae</taxon>
        <taxon>Coralloluteibacterium</taxon>
    </lineage>
</organism>
<evidence type="ECO:0000313" key="5">
    <source>
        <dbReference type="Proteomes" id="UP000675747"/>
    </source>
</evidence>
<evidence type="ECO:0000313" key="4">
    <source>
        <dbReference type="EMBL" id="MBS7458581.1"/>
    </source>
</evidence>
<dbReference type="Pfam" id="PF13827">
    <property type="entry name" value="DUF4189"/>
    <property type="match status" value="1"/>
</dbReference>
<dbReference type="AlphaFoldDB" id="A0A8J8B1C4"/>
<protein>
    <submittedName>
        <fullName evidence="3">DUF4189 domain-containing protein</fullName>
    </submittedName>
</protein>
<keyword evidence="5" id="KW-1185">Reference proteome</keyword>
<dbReference type="EMBL" id="JAGQFT020000012">
    <property type="protein sequence ID" value="MBS7458581.1"/>
    <property type="molecule type" value="Genomic_DNA"/>
</dbReference>
<gene>
    <name evidence="4" type="ORF">KB893_015685</name>
    <name evidence="3" type="ORF">KB893_17740</name>
</gene>
<dbReference type="InterPro" id="IPR025240">
    <property type="entry name" value="DUF4189"/>
</dbReference>
<accession>A0A8J8B1C4</accession>
<reference evidence="3" key="2">
    <citation type="submission" date="2021-04" db="EMBL/GenBank/DDBJ databases">
        <authorList>
            <person name="Karlyshev A.V."/>
        </authorList>
    </citation>
    <scope>NUCLEOTIDE SEQUENCE</scope>
    <source>
        <strain evidence="3">LMG 29479</strain>
    </source>
</reference>
<dbReference type="Proteomes" id="UP000675747">
    <property type="component" value="Unassembled WGS sequence"/>
</dbReference>
<evidence type="ECO:0000256" key="1">
    <source>
        <dbReference type="SAM" id="SignalP"/>
    </source>
</evidence>
<evidence type="ECO:0000259" key="2">
    <source>
        <dbReference type="Pfam" id="PF13827"/>
    </source>
</evidence>
<dbReference type="RefSeq" id="WP_211928166.1">
    <property type="nucleotide sequence ID" value="NZ_JBHRTJ010000023.1"/>
</dbReference>
<proteinExistence type="predicted"/>
<feature type="domain" description="DUF4189" evidence="2">
    <location>
        <begin position="51"/>
        <end position="141"/>
    </location>
</feature>
<comment type="caution">
    <text evidence="3">The sequence shown here is derived from an EMBL/GenBank/DDBJ whole genome shotgun (WGS) entry which is preliminary data.</text>
</comment>
<reference evidence="4 5" key="1">
    <citation type="journal article" date="2021" name="Microbiol. Resour. Announc.">
        <title>Draft Genome Sequence of Coralloluteibacterium stylophorae LMG 29479T.</title>
        <authorList>
            <person name="Karlyshev A.V."/>
            <person name="Kudryashova E.B."/>
            <person name="Ariskina E.V."/>
            <person name="Conroy A.P."/>
            <person name="Abidueva E.Y."/>
        </authorList>
    </citation>
    <scope>NUCLEOTIDE SEQUENCE [LARGE SCALE GENOMIC DNA]</scope>
    <source>
        <strain evidence="4 5">LMG 29479</strain>
    </source>
</reference>
<keyword evidence="1" id="KW-0732">Signal</keyword>
<sequence length="144" mass="15492">MKIVIRSSRVWLAFLVSALPAFAQQPGSVDYNQVLLPALGMGDTIRAGDRWGAVAVSQANGRGGWTVDGKSEAHAESLAVRNCTERGGHECQAVFTFQDSCGVVATNAHRSKFVARPDIEVARRRALRLCGSDCRVLFEGCAVD</sequence>
<feature type="chain" id="PRO_5042774449" evidence="1">
    <location>
        <begin position="24"/>
        <end position="144"/>
    </location>
</feature>
<feature type="signal peptide" evidence="1">
    <location>
        <begin position="1"/>
        <end position="23"/>
    </location>
</feature>
<name>A0A8J8B1C4_9GAMM</name>